<feature type="transmembrane region" description="Helical" evidence="6">
    <location>
        <begin position="45"/>
        <end position="67"/>
    </location>
</feature>
<evidence type="ECO:0000256" key="4">
    <source>
        <dbReference type="ARBA" id="ARBA00022989"/>
    </source>
</evidence>
<dbReference type="CDD" id="cd13125">
    <property type="entry name" value="MATE_like_10"/>
    <property type="match status" value="1"/>
</dbReference>
<protein>
    <submittedName>
        <fullName evidence="7">O-antigen translocase</fullName>
    </submittedName>
</protein>
<dbReference type="PANTHER" id="PTHR30250:SF30">
    <property type="entry name" value="LIPID III FLIPPASE"/>
    <property type="match status" value="1"/>
</dbReference>
<feature type="transmembrane region" description="Helical" evidence="6">
    <location>
        <begin position="149"/>
        <end position="170"/>
    </location>
</feature>
<feature type="transmembrane region" description="Helical" evidence="6">
    <location>
        <begin position="389"/>
        <end position="409"/>
    </location>
</feature>
<organism evidence="7 8">
    <name type="scientific">Luteibacter sahnii</name>
    <dbReference type="NCBI Taxonomy" id="3021977"/>
    <lineage>
        <taxon>Bacteria</taxon>
        <taxon>Pseudomonadati</taxon>
        <taxon>Pseudomonadota</taxon>
        <taxon>Gammaproteobacteria</taxon>
        <taxon>Lysobacterales</taxon>
        <taxon>Rhodanobacteraceae</taxon>
        <taxon>Luteibacter</taxon>
    </lineage>
</organism>
<accession>A0ABT6B657</accession>
<dbReference type="Proteomes" id="UP001528850">
    <property type="component" value="Unassembled WGS sequence"/>
</dbReference>
<feature type="transmembrane region" description="Helical" evidence="6">
    <location>
        <begin position="362"/>
        <end position="383"/>
    </location>
</feature>
<feature type="transmembrane region" description="Helical" evidence="6">
    <location>
        <begin position="176"/>
        <end position="195"/>
    </location>
</feature>
<evidence type="ECO:0000313" key="7">
    <source>
        <dbReference type="EMBL" id="MDF4023583.1"/>
    </source>
</evidence>
<dbReference type="PANTHER" id="PTHR30250">
    <property type="entry name" value="PST FAMILY PREDICTED COLANIC ACID TRANSPORTER"/>
    <property type="match status" value="1"/>
</dbReference>
<feature type="transmembrane region" description="Helical" evidence="6">
    <location>
        <begin position="296"/>
        <end position="314"/>
    </location>
</feature>
<dbReference type="InterPro" id="IPR050833">
    <property type="entry name" value="Poly_Biosynth_Transport"/>
</dbReference>
<comment type="subcellular location">
    <subcellularLocation>
        <location evidence="1">Cell membrane</location>
        <topology evidence="1">Multi-pass membrane protein</topology>
    </subcellularLocation>
</comment>
<keyword evidence="2" id="KW-1003">Cell membrane</keyword>
<evidence type="ECO:0000256" key="1">
    <source>
        <dbReference type="ARBA" id="ARBA00004651"/>
    </source>
</evidence>
<feature type="transmembrane region" description="Helical" evidence="6">
    <location>
        <begin position="334"/>
        <end position="355"/>
    </location>
</feature>
<keyword evidence="8" id="KW-1185">Reference proteome</keyword>
<feature type="transmembrane region" description="Helical" evidence="6">
    <location>
        <begin position="256"/>
        <end position="276"/>
    </location>
</feature>
<feature type="transmembrane region" description="Helical" evidence="6">
    <location>
        <begin position="79"/>
        <end position="101"/>
    </location>
</feature>
<dbReference type="Pfam" id="PF13440">
    <property type="entry name" value="Polysacc_synt_3"/>
    <property type="match status" value="1"/>
</dbReference>
<sequence>MNIVRAGAWSALGTAARLGAALVVVKLVAWLAGPVGVGRLGQFMSLMSLLAVFAGGGIHAGVVKYVAQYRHDPARLSRLLSSALAYAIAASCLMGCLALLFSRPLAEALLGDAGYEGLIRVLAMALVGIALVNYLLAVINGFMDVRRLALVQVAGSLLSVALALGLAHAWGVYGALLALVLGQLLWLVVGLPAWWRSPYFDPSMLRARFDARMTRRLAAFSAMSLTSALLPPLVNIAVRDHLAASFGWDQVGYWQAVTRVSDAYLLFVTSAINVYYLPRLAGTTDPAAIGHELRQAWRWLMPAVVAMALAIYVLRDVVTRLLFSGDFAAANDLYAPQLCGDVIKIAAFVMSYLMLAKAMTRLYVVSECAFALSYLVLVHVGAARFGLVGAMYAFVVNYLAYLAFNAVVVRRYLAGGAR</sequence>
<evidence type="ECO:0000256" key="2">
    <source>
        <dbReference type="ARBA" id="ARBA00022475"/>
    </source>
</evidence>
<dbReference type="EMBL" id="JARJJS010000001">
    <property type="protein sequence ID" value="MDF4023583.1"/>
    <property type="molecule type" value="Genomic_DNA"/>
</dbReference>
<keyword evidence="4 6" id="KW-1133">Transmembrane helix</keyword>
<keyword evidence="5 6" id="KW-0472">Membrane</keyword>
<evidence type="ECO:0000256" key="6">
    <source>
        <dbReference type="SAM" id="Phobius"/>
    </source>
</evidence>
<feature type="transmembrane region" description="Helical" evidence="6">
    <location>
        <begin position="216"/>
        <end position="236"/>
    </location>
</feature>
<evidence type="ECO:0000256" key="3">
    <source>
        <dbReference type="ARBA" id="ARBA00022692"/>
    </source>
</evidence>
<proteinExistence type="predicted"/>
<name>A0ABT6B657_9GAMM</name>
<gene>
    <name evidence="7" type="ORF">P3W24_01155</name>
</gene>
<comment type="caution">
    <text evidence="7">The sequence shown here is derived from an EMBL/GenBank/DDBJ whole genome shotgun (WGS) entry which is preliminary data.</text>
</comment>
<dbReference type="InterPro" id="IPR044550">
    <property type="entry name" value="WzxE"/>
</dbReference>
<reference evidence="7 8" key="1">
    <citation type="journal article" date="2024" name="Curr. Microbiol.">
        <title>Luteibacter sahnii sp. nov., A Novel Yellow-Colored Xanthomonadin Pigment Producing Probiotic Bacterium from Healthy Rice Seed Microbiome.</title>
        <authorList>
            <person name="Jaiswal G."/>
            <person name="Rana R."/>
            <person name="Nayak P.K."/>
            <person name="Chouhan R."/>
            <person name="Gandhi S.G."/>
            <person name="Patel H.K."/>
            <person name="Patil P.B."/>
        </authorList>
    </citation>
    <scope>NUCLEOTIDE SEQUENCE [LARGE SCALE GENOMIC DNA]</scope>
    <source>
        <strain evidence="7 8">PPL201</strain>
    </source>
</reference>
<evidence type="ECO:0000313" key="8">
    <source>
        <dbReference type="Proteomes" id="UP001528850"/>
    </source>
</evidence>
<evidence type="ECO:0000256" key="5">
    <source>
        <dbReference type="ARBA" id="ARBA00023136"/>
    </source>
</evidence>
<feature type="transmembrane region" description="Helical" evidence="6">
    <location>
        <begin position="121"/>
        <end position="142"/>
    </location>
</feature>
<keyword evidence="3 6" id="KW-0812">Transmembrane</keyword>